<dbReference type="Proteomes" id="UP000323166">
    <property type="component" value="Unassembled WGS sequence"/>
</dbReference>
<feature type="transmembrane region" description="Helical" evidence="1">
    <location>
        <begin position="166"/>
        <end position="186"/>
    </location>
</feature>
<dbReference type="EMBL" id="VNHM01000007">
    <property type="protein sequence ID" value="TYO95619.1"/>
    <property type="molecule type" value="Genomic_DNA"/>
</dbReference>
<name>A0A5S4ZS95_9FIRM</name>
<protein>
    <submittedName>
        <fullName evidence="2">Uncharacterized protein</fullName>
    </submittedName>
</protein>
<keyword evidence="1" id="KW-0812">Transmembrane</keyword>
<gene>
    <name evidence="2" type="ORF">LX24_01581</name>
</gene>
<evidence type="ECO:0000256" key="1">
    <source>
        <dbReference type="SAM" id="Phobius"/>
    </source>
</evidence>
<accession>A0A5S4ZS95</accession>
<dbReference type="RefSeq" id="WP_166511589.1">
    <property type="nucleotide sequence ID" value="NZ_VNHM01000007.1"/>
</dbReference>
<evidence type="ECO:0000313" key="3">
    <source>
        <dbReference type="Proteomes" id="UP000323166"/>
    </source>
</evidence>
<feature type="transmembrane region" description="Helical" evidence="1">
    <location>
        <begin position="45"/>
        <end position="70"/>
    </location>
</feature>
<dbReference type="AlphaFoldDB" id="A0A5S4ZS95"/>
<keyword evidence="3" id="KW-1185">Reference proteome</keyword>
<feature type="transmembrane region" description="Helical" evidence="1">
    <location>
        <begin position="12"/>
        <end position="33"/>
    </location>
</feature>
<proteinExistence type="predicted"/>
<feature type="transmembrane region" description="Helical" evidence="1">
    <location>
        <begin position="134"/>
        <end position="154"/>
    </location>
</feature>
<reference evidence="2 3" key="1">
    <citation type="submission" date="2019-07" db="EMBL/GenBank/DDBJ databases">
        <title>Genomic Encyclopedia of Type Strains, Phase I: the one thousand microbial genomes (KMG-I) project.</title>
        <authorList>
            <person name="Kyrpides N."/>
        </authorList>
    </citation>
    <scope>NUCLEOTIDE SEQUENCE [LARGE SCALE GENOMIC DNA]</scope>
    <source>
        <strain evidence="2 3">DSM 6562</strain>
    </source>
</reference>
<keyword evidence="1" id="KW-0472">Membrane</keyword>
<organism evidence="2 3">
    <name type="scientific">Desulfallas thermosapovorans DSM 6562</name>
    <dbReference type="NCBI Taxonomy" id="1121431"/>
    <lineage>
        <taxon>Bacteria</taxon>
        <taxon>Bacillati</taxon>
        <taxon>Bacillota</taxon>
        <taxon>Clostridia</taxon>
        <taxon>Eubacteriales</taxon>
        <taxon>Desulfallaceae</taxon>
        <taxon>Desulfallas</taxon>
    </lineage>
</organism>
<keyword evidence="1" id="KW-1133">Transmembrane helix</keyword>
<comment type="caution">
    <text evidence="2">The sequence shown here is derived from an EMBL/GenBank/DDBJ whole genome shotgun (WGS) entry which is preliminary data.</text>
</comment>
<evidence type="ECO:0000313" key="2">
    <source>
        <dbReference type="EMBL" id="TYO95619.1"/>
    </source>
</evidence>
<sequence>MKSNKSTVSGKFVLFVGLISFVLAAVFFLLSQFLSETINNLTFSFVLLILIILFGITADIIGTSVAAADVAPFHAMAAKKVAGAREGVFLIRNADRVANIANDVIGDIAGTVSGALGIALVLQIMSLREDLNRFILNMLITALIAAFTVGGKAYGKKIALSNSNKVIFGVGRIMAAFSSITGISLVKK</sequence>